<proteinExistence type="predicted"/>
<evidence type="ECO:0000313" key="1">
    <source>
        <dbReference type="EMBL" id="MBO1512117.1"/>
    </source>
</evidence>
<organism evidence="1 2">
    <name type="scientific">Metabacillus bambusae</name>
    <dbReference type="NCBI Taxonomy" id="2795218"/>
    <lineage>
        <taxon>Bacteria</taxon>
        <taxon>Bacillati</taxon>
        <taxon>Bacillota</taxon>
        <taxon>Bacilli</taxon>
        <taxon>Bacillales</taxon>
        <taxon>Bacillaceae</taxon>
        <taxon>Metabacillus</taxon>
    </lineage>
</organism>
<gene>
    <name evidence="1" type="ORF">I7822_10620</name>
</gene>
<protein>
    <recommendedName>
        <fullName evidence="3">Inner spore coat protein</fullName>
    </recommendedName>
</protein>
<evidence type="ECO:0008006" key="3">
    <source>
        <dbReference type="Google" id="ProtNLM"/>
    </source>
</evidence>
<keyword evidence="2" id="KW-1185">Reference proteome</keyword>
<dbReference type="EMBL" id="JAGDEL010000006">
    <property type="protein sequence ID" value="MBO1512117.1"/>
    <property type="molecule type" value="Genomic_DNA"/>
</dbReference>
<comment type="caution">
    <text evidence="1">The sequence shown here is derived from an EMBL/GenBank/DDBJ whole genome shotgun (WGS) entry which is preliminary data.</text>
</comment>
<dbReference type="RefSeq" id="WP_207977811.1">
    <property type="nucleotide sequence ID" value="NZ_JAGDEL010000006.1"/>
</dbReference>
<name>A0ABS3N1G4_9BACI</name>
<accession>A0ABS3N1G4</accession>
<sequence>MTHYYCQPMYNPVYYPNGYPVRQVTTIPYNYYYQQQGRQLPDVDPTLFEQSAKSMQHLMKEASLVLNELARSKPFAKKVMDAAQQSNMKEVEQLIKSTGIKSKVETTFNPDGINLKLSSKVDGSDCCHLTIGLRWM</sequence>
<dbReference type="Pfam" id="PF26344">
    <property type="entry name" value="YuzC"/>
    <property type="match status" value="1"/>
</dbReference>
<dbReference type="InterPro" id="IPR058870">
    <property type="entry name" value="YuzC"/>
</dbReference>
<dbReference type="Proteomes" id="UP000663981">
    <property type="component" value="Unassembled WGS sequence"/>
</dbReference>
<reference evidence="1 2" key="1">
    <citation type="submission" date="2021-03" db="EMBL/GenBank/DDBJ databases">
        <title>Whole genome sequence of Metabacillus bambusae BG109.</title>
        <authorList>
            <person name="Jeong J.W."/>
        </authorList>
    </citation>
    <scope>NUCLEOTIDE SEQUENCE [LARGE SCALE GENOMIC DNA]</scope>
    <source>
        <strain evidence="1 2">BG109</strain>
    </source>
</reference>
<evidence type="ECO:0000313" key="2">
    <source>
        <dbReference type="Proteomes" id="UP000663981"/>
    </source>
</evidence>